<dbReference type="InterPro" id="IPR006179">
    <property type="entry name" value="5_nucleotidase/apyrase"/>
</dbReference>
<dbReference type="InterPro" id="IPR036907">
    <property type="entry name" value="5'-Nucleotdase_C_sf"/>
</dbReference>
<evidence type="ECO:0000256" key="2">
    <source>
        <dbReference type="ARBA" id="ARBA00006654"/>
    </source>
</evidence>
<name>A0A4C1TNJ6_EUMVA</name>
<comment type="similarity">
    <text evidence="2">Belongs to the 5'-nucleotidase family.</text>
</comment>
<accession>A0A4C1TNJ6</accession>
<feature type="domain" description="5'-Nucleotidase C-terminal" evidence="4">
    <location>
        <begin position="104"/>
        <end position="164"/>
    </location>
</feature>
<dbReference type="OrthoDB" id="7722975at2759"/>
<protein>
    <recommendedName>
        <fullName evidence="3">5'-nucleotidase</fullName>
        <ecNumber evidence="3">3.1.3.5</ecNumber>
    </recommendedName>
</protein>
<organism evidence="5 6">
    <name type="scientific">Eumeta variegata</name>
    <name type="common">Bagworm moth</name>
    <name type="synonym">Eumeta japonica</name>
    <dbReference type="NCBI Taxonomy" id="151549"/>
    <lineage>
        <taxon>Eukaryota</taxon>
        <taxon>Metazoa</taxon>
        <taxon>Ecdysozoa</taxon>
        <taxon>Arthropoda</taxon>
        <taxon>Hexapoda</taxon>
        <taxon>Insecta</taxon>
        <taxon>Pterygota</taxon>
        <taxon>Neoptera</taxon>
        <taxon>Endopterygota</taxon>
        <taxon>Lepidoptera</taxon>
        <taxon>Glossata</taxon>
        <taxon>Ditrysia</taxon>
        <taxon>Tineoidea</taxon>
        <taxon>Psychidae</taxon>
        <taxon>Oiketicinae</taxon>
        <taxon>Eumeta</taxon>
    </lineage>
</organism>
<evidence type="ECO:0000259" key="4">
    <source>
        <dbReference type="Pfam" id="PF02872"/>
    </source>
</evidence>
<sequence length="247" mass="27563">MISHGVFIDTTRLGLKGDLWGRNRQHASKVEVGSGRVIDLGYYTGRTVTYRIFISSLPYEALRHHPVSLIQLQGLVGQHRAAHAADRDPVVHRPNAVKNWPNRLQRKSIRPIFDGARPVGDRVVNVTVRCIECSVPRYEPLQLNKTYRVVSHNFMGQGGAGYTKVDNSLYLNKTCAALRKGTHAHTHTTGVPELLSVLHTTPSRDVSVLLPYLSHPETAISIRPPIFPTSYSLLLAPKFIKINIRGN</sequence>
<dbReference type="PANTHER" id="PTHR11575:SF24">
    <property type="entry name" value="5'-NUCLEOTIDASE"/>
    <property type="match status" value="1"/>
</dbReference>
<gene>
    <name evidence="5" type="ORF">EVAR_92279_1</name>
</gene>
<dbReference type="AlphaFoldDB" id="A0A4C1TNJ6"/>
<comment type="catalytic activity">
    <reaction evidence="1">
        <text>a ribonucleoside 5'-phosphate + H2O = a ribonucleoside + phosphate</text>
        <dbReference type="Rhea" id="RHEA:12484"/>
        <dbReference type="ChEBI" id="CHEBI:15377"/>
        <dbReference type="ChEBI" id="CHEBI:18254"/>
        <dbReference type="ChEBI" id="CHEBI:43474"/>
        <dbReference type="ChEBI" id="CHEBI:58043"/>
        <dbReference type="EC" id="3.1.3.5"/>
    </reaction>
</comment>
<keyword evidence="6" id="KW-1185">Reference proteome</keyword>
<comment type="caution">
    <text evidence="5">The sequence shown here is derived from an EMBL/GenBank/DDBJ whole genome shotgun (WGS) entry which is preliminary data.</text>
</comment>
<dbReference type="Gene3D" id="3.90.780.10">
    <property type="entry name" value="5'-Nucleotidase, C-terminal domain"/>
    <property type="match status" value="1"/>
</dbReference>
<evidence type="ECO:0000256" key="3">
    <source>
        <dbReference type="ARBA" id="ARBA00012643"/>
    </source>
</evidence>
<dbReference type="InterPro" id="IPR008334">
    <property type="entry name" value="5'-Nucleotdase_C"/>
</dbReference>
<evidence type="ECO:0000313" key="5">
    <source>
        <dbReference type="EMBL" id="GBP15287.1"/>
    </source>
</evidence>
<dbReference type="STRING" id="151549.A0A4C1TNJ6"/>
<dbReference type="GO" id="GO:0008253">
    <property type="term" value="F:5'-nucleotidase activity"/>
    <property type="evidence" value="ECO:0007669"/>
    <property type="project" value="UniProtKB-EC"/>
</dbReference>
<dbReference type="GO" id="GO:0005886">
    <property type="term" value="C:plasma membrane"/>
    <property type="evidence" value="ECO:0007669"/>
    <property type="project" value="TreeGrafter"/>
</dbReference>
<evidence type="ECO:0000256" key="1">
    <source>
        <dbReference type="ARBA" id="ARBA00000815"/>
    </source>
</evidence>
<reference evidence="5 6" key="1">
    <citation type="journal article" date="2019" name="Commun. Biol.">
        <title>The bagworm genome reveals a unique fibroin gene that provides high tensile strength.</title>
        <authorList>
            <person name="Kono N."/>
            <person name="Nakamura H."/>
            <person name="Ohtoshi R."/>
            <person name="Tomita M."/>
            <person name="Numata K."/>
            <person name="Arakawa K."/>
        </authorList>
    </citation>
    <scope>NUCLEOTIDE SEQUENCE [LARGE SCALE GENOMIC DNA]</scope>
</reference>
<dbReference type="GO" id="GO:0006196">
    <property type="term" value="P:AMP catabolic process"/>
    <property type="evidence" value="ECO:0007669"/>
    <property type="project" value="TreeGrafter"/>
</dbReference>
<proteinExistence type="inferred from homology"/>
<evidence type="ECO:0000313" key="6">
    <source>
        <dbReference type="Proteomes" id="UP000299102"/>
    </source>
</evidence>
<dbReference type="EC" id="3.1.3.5" evidence="3"/>
<dbReference type="Pfam" id="PF02872">
    <property type="entry name" value="5_nucleotid_C"/>
    <property type="match status" value="1"/>
</dbReference>
<dbReference type="Proteomes" id="UP000299102">
    <property type="component" value="Unassembled WGS sequence"/>
</dbReference>
<dbReference type="SUPFAM" id="SSF55816">
    <property type="entry name" value="5'-nucleotidase (syn. UDP-sugar hydrolase), C-terminal domain"/>
    <property type="match status" value="1"/>
</dbReference>
<dbReference type="EMBL" id="BGZK01000070">
    <property type="protein sequence ID" value="GBP15287.1"/>
    <property type="molecule type" value="Genomic_DNA"/>
</dbReference>
<dbReference type="PANTHER" id="PTHR11575">
    <property type="entry name" value="5'-NUCLEOTIDASE-RELATED"/>
    <property type="match status" value="1"/>
</dbReference>